<dbReference type="PANTHER" id="PTHR43518:SF1">
    <property type="entry name" value="RESPIRATORY NITRATE REDUCTASE 1 BETA CHAIN"/>
    <property type="match status" value="1"/>
</dbReference>
<dbReference type="PANTHER" id="PTHR43518">
    <property type="entry name" value="NITRATE REDUCTASE BETA SUBUNIT"/>
    <property type="match status" value="1"/>
</dbReference>
<evidence type="ECO:0000256" key="2">
    <source>
        <dbReference type="ARBA" id="ARBA00001966"/>
    </source>
</evidence>
<dbReference type="GO" id="GO:0030313">
    <property type="term" value="C:cell envelope"/>
    <property type="evidence" value="ECO:0007669"/>
    <property type="project" value="UniProtKB-SubCell"/>
</dbReference>
<dbReference type="CDD" id="cd10555">
    <property type="entry name" value="EBDH_beta"/>
    <property type="match status" value="1"/>
</dbReference>
<dbReference type="InterPro" id="IPR017839">
    <property type="entry name" value="DMSO_Rdtase_II_Fe-S_su"/>
</dbReference>
<dbReference type="Pfam" id="PF13247">
    <property type="entry name" value="Fer4_11"/>
    <property type="match status" value="1"/>
</dbReference>
<evidence type="ECO:0000256" key="6">
    <source>
        <dbReference type="ARBA" id="ARBA00022723"/>
    </source>
</evidence>
<name>A0A096ZNX0_9RHOO</name>
<keyword evidence="5" id="KW-0004">4Fe-4S</keyword>
<evidence type="ECO:0000313" key="13">
    <source>
        <dbReference type="EMBL" id="AIS23702.1"/>
    </source>
</evidence>
<dbReference type="EMBL" id="KM105877">
    <property type="protein sequence ID" value="AIS23702.1"/>
    <property type="molecule type" value="Genomic_DNA"/>
</dbReference>
<dbReference type="AlphaFoldDB" id="A0A096ZNX0"/>
<evidence type="ECO:0000259" key="12">
    <source>
        <dbReference type="PROSITE" id="PS51379"/>
    </source>
</evidence>
<comment type="cofactor">
    <cofactor evidence="2">
        <name>[4Fe-4S] cluster</name>
        <dbReference type="ChEBI" id="CHEBI:49883"/>
    </cofactor>
</comment>
<gene>
    <name evidence="13" type="primary">cmdB</name>
</gene>
<evidence type="ECO:0000256" key="4">
    <source>
        <dbReference type="ARBA" id="ARBA00022448"/>
    </source>
</evidence>
<reference evidence="13" key="1">
    <citation type="journal article" date="2014" name="Appl. Environ. Microbiol.">
        <title>Anaerobic activation of p-cymene in denitrifying betaproteobacteria: methyl group hydroxylation versus addition to fumarate.</title>
        <authorList>
            <person name="Strijkstra A."/>
            <person name="Trautwein K."/>
            <person name="Jarling R."/>
            <person name="Wohlbrand L."/>
            <person name="Dorries M."/>
            <person name="Reinhardt R."/>
            <person name="Drozdowska M."/>
            <person name="Golding B.T."/>
            <person name="Wilkes H."/>
            <person name="Rabus R."/>
        </authorList>
    </citation>
    <scope>NUCLEOTIDE SEQUENCE</scope>
    <source>
        <strain evidence="13">PCyN1</strain>
    </source>
</reference>
<evidence type="ECO:0000256" key="9">
    <source>
        <dbReference type="ARBA" id="ARBA00023004"/>
    </source>
</evidence>
<keyword evidence="8" id="KW-0249">Electron transport</keyword>
<feature type="domain" description="4Fe-4S ferredoxin-type" evidence="12">
    <location>
        <begin position="157"/>
        <end position="186"/>
    </location>
</feature>
<organism evidence="13">
    <name type="scientific">Aromatoleum aromaticum</name>
    <dbReference type="NCBI Taxonomy" id="551760"/>
    <lineage>
        <taxon>Bacteria</taxon>
        <taxon>Pseudomonadati</taxon>
        <taxon>Pseudomonadota</taxon>
        <taxon>Betaproteobacteria</taxon>
        <taxon>Rhodocyclales</taxon>
        <taxon>Rhodocyclaceae</taxon>
        <taxon>Aromatoleum</taxon>
    </lineage>
</organism>
<evidence type="ECO:0000256" key="11">
    <source>
        <dbReference type="ARBA" id="ARBA00023291"/>
    </source>
</evidence>
<evidence type="ECO:0000256" key="7">
    <source>
        <dbReference type="ARBA" id="ARBA00022737"/>
    </source>
</evidence>
<feature type="domain" description="4Fe-4S ferredoxin-type" evidence="12">
    <location>
        <begin position="6"/>
        <end position="34"/>
    </location>
</feature>
<dbReference type="GO" id="GO:0042597">
    <property type="term" value="C:periplasmic space"/>
    <property type="evidence" value="ECO:0007669"/>
    <property type="project" value="InterPro"/>
</dbReference>
<dbReference type="RefSeq" id="WP_168954067.1">
    <property type="nucleotide sequence ID" value="NZ_CP091977.1"/>
</dbReference>
<evidence type="ECO:0000256" key="1">
    <source>
        <dbReference type="ARBA" id="ARBA00001927"/>
    </source>
</evidence>
<dbReference type="NCBIfam" id="TIGR03478">
    <property type="entry name" value="DMSO_red_II_bet"/>
    <property type="match status" value="1"/>
</dbReference>
<keyword evidence="6" id="KW-0479">Metal-binding</keyword>
<dbReference type="PROSITE" id="PS51379">
    <property type="entry name" value="4FE4S_FER_2"/>
    <property type="match status" value="3"/>
</dbReference>
<dbReference type="GO" id="GO:0009055">
    <property type="term" value="F:electron transfer activity"/>
    <property type="evidence" value="ECO:0007669"/>
    <property type="project" value="TreeGrafter"/>
</dbReference>
<dbReference type="GO" id="GO:0016020">
    <property type="term" value="C:membrane"/>
    <property type="evidence" value="ECO:0007669"/>
    <property type="project" value="TreeGrafter"/>
</dbReference>
<dbReference type="GO" id="GO:0046872">
    <property type="term" value="F:metal ion binding"/>
    <property type="evidence" value="ECO:0007669"/>
    <property type="project" value="UniProtKB-KW"/>
</dbReference>
<accession>A0A096ZNX0</accession>
<evidence type="ECO:0000256" key="3">
    <source>
        <dbReference type="ARBA" id="ARBA00004196"/>
    </source>
</evidence>
<proteinExistence type="predicted"/>
<protein>
    <submittedName>
        <fullName evidence="13">p-cymene dehydrogenase subunit beta</fullName>
    </submittedName>
</protein>
<evidence type="ECO:0000256" key="5">
    <source>
        <dbReference type="ARBA" id="ARBA00022485"/>
    </source>
</evidence>
<feature type="domain" description="4Fe-4S ferredoxin-type" evidence="12">
    <location>
        <begin position="124"/>
        <end position="155"/>
    </location>
</feature>
<keyword evidence="4" id="KW-0813">Transport</keyword>
<comment type="cofactor">
    <cofactor evidence="1">
        <name>[3Fe-4S] cluster</name>
        <dbReference type="ChEBI" id="CHEBI:21137"/>
    </cofactor>
</comment>
<keyword evidence="11" id="KW-0003">3Fe-4S</keyword>
<sequence length="347" mass="39032">MSKRQVAMVMDLNKCLGCQTCTVACKRLWTKREGMAHMWWNTVNTQPGSGTPHGFESMGGGFRDGVAQPGHRPTEDEFGKAWNFNHHEVAFGGNPEASLMADGGRAGKGPNWDEDIGGGDYPNSYYFYLPRICNHCTHPACLEACPRQAINKREEDGIVLIDEGRCRGHRFCQEACPYKKIYYNQAEGVSQKCIFCFPRIDAGVTTACSRQCPGRVRFVGYLDDPAGPIYKLVHEHKVALPLHAEYGTQPNVFYVPPLSAPKLDAEGNQTDEPRIPVEYLVSLFGPRVVESLETIKRERAKVKRGEPSELMDLLITRKWLDMFGPFNKHPREVAATQMKFYRKGAQK</sequence>
<evidence type="ECO:0000256" key="8">
    <source>
        <dbReference type="ARBA" id="ARBA00022982"/>
    </source>
</evidence>
<evidence type="ECO:0000256" key="10">
    <source>
        <dbReference type="ARBA" id="ARBA00023014"/>
    </source>
</evidence>
<dbReference type="GO" id="GO:0051538">
    <property type="term" value="F:3 iron, 4 sulfur cluster binding"/>
    <property type="evidence" value="ECO:0007669"/>
    <property type="project" value="UniProtKB-KW"/>
</dbReference>
<keyword evidence="10" id="KW-0411">Iron-sulfur</keyword>
<dbReference type="SUPFAM" id="SSF54862">
    <property type="entry name" value="4Fe-4S ferredoxins"/>
    <property type="match status" value="1"/>
</dbReference>
<dbReference type="GO" id="GO:0051539">
    <property type="term" value="F:4 iron, 4 sulfur cluster binding"/>
    <property type="evidence" value="ECO:0007669"/>
    <property type="project" value="UniProtKB-KW"/>
</dbReference>
<keyword evidence="9" id="KW-0408">Iron</keyword>
<dbReference type="Gene3D" id="3.30.70.20">
    <property type="match status" value="4"/>
</dbReference>
<dbReference type="InterPro" id="IPR017896">
    <property type="entry name" value="4Fe4S_Fe-S-bd"/>
</dbReference>
<keyword evidence="7" id="KW-0677">Repeat</keyword>
<dbReference type="GO" id="GO:0009061">
    <property type="term" value="P:anaerobic respiration"/>
    <property type="evidence" value="ECO:0007669"/>
    <property type="project" value="InterPro"/>
</dbReference>
<comment type="subcellular location">
    <subcellularLocation>
        <location evidence="3">Cell envelope</location>
    </subcellularLocation>
</comment>